<sequence>MMVESAFNNNCLANGGMIRGPGTGTGDSVTAVANGQPVAVSNGEFRIPAAVV</sequence>
<dbReference type="EMBL" id="JACEZS010000004">
    <property type="protein sequence ID" value="MBA5605198.1"/>
    <property type="molecule type" value="Genomic_DNA"/>
</dbReference>
<dbReference type="AlphaFoldDB" id="A0A7W2EFX7"/>
<evidence type="ECO:0000313" key="2">
    <source>
        <dbReference type="Proteomes" id="UP000566711"/>
    </source>
</evidence>
<name>A0A7W2EFX7_9BURK</name>
<evidence type="ECO:0000313" key="1">
    <source>
        <dbReference type="EMBL" id="MBA5605198.1"/>
    </source>
</evidence>
<organism evidence="1 2">
    <name type="scientific">Rugamonas fusca</name>
    <dbReference type="NCBI Taxonomy" id="2758568"/>
    <lineage>
        <taxon>Bacteria</taxon>
        <taxon>Pseudomonadati</taxon>
        <taxon>Pseudomonadota</taxon>
        <taxon>Betaproteobacteria</taxon>
        <taxon>Burkholderiales</taxon>
        <taxon>Oxalobacteraceae</taxon>
        <taxon>Telluria group</taxon>
        <taxon>Rugamonas</taxon>
    </lineage>
</organism>
<keyword evidence="2" id="KW-1185">Reference proteome</keyword>
<dbReference type="Proteomes" id="UP000566711">
    <property type="component" value="Unassembled WGS sequence"/>
</dbReference>
<comment type="caution">
    <text evidence="1">The sequence shown here is derived from an EMBL/GenBank/DDBJ whole genome shotgun (WGS) entry which is preliminary data.</text>
</comment>
<protein>
    <submittedName>
        <fullName evidence="1">Uncharacterized protein</fullName>
    </submittedName>
</protein>
<dbReference type="RefSeq" id="WP_182215826.1">
    <property type="nucleotide sequence ID" value="NZ_JACEZS010000004.1"/>
</dbReference>
<proteinExistence type="predicted"/>
<gene>
    <name evidence="1" type="ORF">H3H36_07475</name>
</gene>
<accession>A0A7W2EFX7</accession>
<reference evidence="1 2" key="1">
    <citation type="submission" date="2020-07" db="EMBL/GenBank/DDBJ databases">
        <title>Novel species isolated from subtropical streams in China.</title>
        <authorList>
            <person name="Lu H."/>
        </authorList>
    </citation>
    <scope>NUCLEOTIDE SEQUENCE [LARGE SCALE GENOMIC DNA]</scope>
    <source>
        <strain evidence="1 2">FT3S</strain>
    </source>
</reference>